<sequence length="73" mass="8301">MSEREIQMFGCTKAEIDAQDAKAFGHPMMRVMSLLSNAQEEMYMGLNERARQSLNMAKYLISKHGFKDLEVAA</sequence>
<protein>
    <submittedName>
        <fullName evidence="1">Uncharacterized protein</fullName>
    </submittedName>
</protein>
<evidence type="ECO:0000313" key="1">
    <source>
        <dbReference type="EMBL" id="CAB4165936.1"/>
    </source>
</evidence>
<dbReference type="EMBL" id="LR796785">
    <property type="protein sequence ID" value="CAB4165936.1"/>
    <property type="molecule type" value="Genomic_DNA"/>
</dbReference>
<accession>A0A6J5P7D5</accession>
<name>A0A6J5P7D5_9CAUD</name>
<organism evidence="1">
    <name type="scientific">uncultured Caudovirales phage</name>
    <dbReference type="NCBI Taxonomy" id="2100421"/>
    <lineage>
        <taxon>Viruses</taxon>
        <taxon>Duplodnaviria</taxon>
        <taxon>Heunggongvirae</taxon>
        <taxon>Uroviricota</taxon>
        <taxon>Caudoviricetes</taxon>
        <taxon>Peduoviridae</taxon>
        <taxon>Maltschvirus</taxon>
        <taxon>Maltschvirus maltsch</taxon>
    </lineage>
</organism>
<reference evidence="1" key="1">
    <citation type="submission" date="2020-04" db="EMBL/GenBank/DDBJ databases">
        <authorList>
            <person name="Chiriac C."/>
            <person name="Salcher M."/>
            <person name="Ghai R."/>
            <person name="Kavagutti S V."/>
        </authorList>
    </citation>
    <scope>NUCLEOTIDE SEQUENCE</scope>
</reference>
<gene>
    <name evidence="1" type="ORF">UFOVP840_4</name>
</gene>
<proteinExistence type="predicted"/>